<feature type="domain" description="Fe2OG dioxygenase" evidence="3">
    <location>
        <begin position="157"/>
        <end position="272"/>
    </location>
</feature>
<keyword evidence="2" id="KW-0408">Iron</keyword>
<dbReference type="EMBL" id="NAJM01000003">
    <property type="protein sequence ID" value="RVX74844.1"/>
    <property type="molecule type" value="Genomic_DNA"/>
</dbReference>
<dbReference type="InterPro" id="IPR027443">
    <property type="entry name" value="IPNS-like_sf"/>
</dbReference>
<dbReference type="GO" id="GO:0046872">
    <property type="term" value="F:metal ion binding"/>
    <property type="evidence" value="ECO:0007669"/>
    <property type="project" value="UniProtKB-KW"/>
</dbReference>
<dbReference type="OrthoDB" id="288590at2759"/>
<dbReference type="PANTHER" id="PTHR47990">
    <property type="entry name" value="2-OXOGLUTARATE (2OG) AND FE(II)-DEPENDENT OXYGENASE SUPERFAMILY PROTEIN-RELATED"/>
    <property type="match status" value="1"/>
</dbReference>
<reference evidence="4 5" key="1">
    <citation type="submission" date="2017-03" db="EMBL/GenBank/DDBJ databases">
        <title>Genomes of endolithic fungi from Antarctica.</title>
        <authorList>
            <person name="Coleine C."/>
            <person name="Masonjones S."/>
            <person name="Stajich J.E."/>
        </authorList>
    </citation>
    <scope>NUCLEOTIDE SEQUENCE [LARGE SCALE GENOMIC DNA]</scope>
    <source>
        <strain evidence="4 5">CCFEE 6314</strain>
    </source>
</reference>
<accession>A0A438NGI5</accession>
<comment type="caution">
    <text evidence="4">The sequence shown here is derived from an EMBL/GenBank/DDBJ whole genome shotgun (WGS) entry which is preliminary data.</text>
</comment>
<dbReference type="Gene3D" id="2.60.120.330">
    <property type="entry name" value="B-lactam Antibiotic, Isopenicillin N Synthase, Chain"/>
    <property type="match status" value="1"/>
</dbReference>
<organism evidence="4 5">
    <name type="scientific">Exophiala mesophila</name>
    <name type="common">Black yeast-like fungus</name>
    <dbReference type="NCBI Taxonomy" id="212818"/>
    <lineage>
        <taxon>Eukaryota</taxon>
        <taxon>Fungi</taxon>
        <taxon>Dikarya</taxon>
        <taxon>Ascomycota</taxon>
        <taxon>Pezizomycotina</taxon>
        <taxon>Eurotiomycetes</taxon>
        <taxon>Chaetothyriomycetidae</taxon>
        <taxon>Chaetothyriales</taxon>
        <taxon>Herpotrichiellaceae</taxon>
        <taxon>Exophiala</taxon>
    </lineage>
</organism>
<dbReference type="VEuPathDB" id="FungiDB:PV10_05168"/>
<evidence type="ECO:0000256" key="1">
    <source>
        <dbReference type="ARBA" id="ARBA00008056"/>
    </source>
</evidence>
<evidence type="ECO:0000313" key="5">
    <source>
        <dbReference type="Proteomes" id="UP000288859"/>
    </source>
</evidence>
<dbReference type="Pfam" id="PF03171">
    <property type="entry name" value="2OG-FeII_Oxy"/>
    <property type="match status" value="1"/>
</dbReference>
<keyword evidence="2" id="KW-0560">Oxidoreductase</keyword>
<dbReference type="Proteomes" id="UP000288859">
    <property type="component" value="Unassembled WGS sequence"/>
</dbReference>
<dbReference type="GO" id="GO:0016491">
    <property type="term" value="F:oxidoreductase activity"/>
    <property type="evidence" value="ECO:0007669"/>
    <property type="project" value="UniProtKB-KW"/>
</dbReference>
<evidence type="ECO:0000313" key="4">
    <source>
        <dbReference type="EMBL" id="RVX74844.1"/>
    </source>
</evidence>
<proteinExistence type="inferred from homology"/>
<dbReference type="GO" id="GO:0044283">
    <property type="term" value="P:small molecule biosynthetic process"/>
    <property type="evidence" value="ECO:0007669"/>
    <property type="project" value="UniProtKB-ARBA"/>
</dbReference>
<dbReference type="PROSITE" id="PS51471">
    <property type="entry name" value="FE2OG_OXY"/>
    <property type="match status" value="1"/>
</dbReference>
<comment type="similarity">
    <text evidence="1 2">Belongs to the iron/ascorbate-dependent oxidoreductase family.</text>
</comment>
<evidence type="ECO:0000256" key="2">
    <source>
        <dbReference type="RuleBase" id="RU003682"/>
    </source>
</evidence>
<protein>
    <recommendedName>
        <fullName evidence="3">Fe2OG dioxygenase domain-containing protein</fullName>
    </recommendedName>
</protein>
<dbReference type="InterPro" id="IPR050231">
    <property type="entry name" value="Iron_ascorbate_oxido_reductase"/>
</dbReference>
<dbReference type="InterPro" id="IPR005123">
    <property type="entry name" value="Oxoglu/Fe-dep_dioxygenase_dom"/>
</dbReference>
<name>A0A438NGI5_EXOME</name>
<sequence>MSEDSTPIPVVSFERFLTGDRQCQEQVAKQVYNAFSTVGFIYLKDHGIPLDRVQQIFDLSKTFFTLPLEEKLQYRLRDASVNQGYTADGAEGVNEHKECYEHRRFRNDWCPSESILPGFKDTLDDFYKQCFTLSMNVLTCLAMVMELGDDFFVPITKHADPQLRLLHYPQIERKMVETAGHARIHAHTDFGLCTLLFQGDVGGLEIDPWHTGEFVAAPPIPGTVLVNIADLLQRFTNDRVKSTRHRVVSPSVDRDVDGLLPARFSIPFFVHPDPETTIDPITLSEGEKKLYPPVNAGEWRTWHTATNYHMKENEVGTGNEVNVAG</sequence>
<gene>
    <name evidence="4" type="ORF">B0A52_01121</name>
</gene>
<dbReference type="InterPro" id="IPR026992">
    <property type="entry name" value="DIOX_N"/>
</dbReference>
<dbReference type="InterPro" id="IPR044861">
    <property type="entry name" value="IPNS-like_FE2OG_OXY"/>
</dbReference>
<evidence type="ECO:0000259" key="3">
    <source>
        <dbReference type="PROSITE" id="PS51471"/>
    </source>
</evidence>
<dbReference type="SUPFAM" id="SSF51197">
    <property type="entry name" value="Clavaminate synthase-like"/>
    <property type="match status" value="1"/>
</dbReference>
<dbReference type="Pfam" id="PF14226">
    <property type="entry name" value="DIOX_N"/>
    <property type="match status" value="1"/>
</dbReference>
<dbReference type="AlphaFoldDB" id="A0A438NGI5"/>
<keyword evidence="2" id="KW-0479">Metal-binding</keyword>